<name>A0A2P2JW01_RHIMU</name>
<evidence type="ECO:0000313" key="1">
    <source>
        <dbReference type="EMBL" id="MBW97646.1"/>
    </source>
</evidence>
<protein>
    <submittedName>
        <fullName evidence="1">Uncharacterized protein</fullName>
    </submittedName>
</protein>
<dbReference type="AlphaFoldDB" id="A0A2P2JW01"/>
<organism evidence="1">
    <name type="scientific">Rhizophora mucronata</name>
    <name type="common">Asiatic mangrove</name>
    <dbReference type="NCBI Taxonomy" id="61149"/>
    <lineage>
        <taxon>Eukaryota</taxon>
        <taxon>Viridiplantae</taxon>
        <taxon>Streptophyta</taxon>
        <taxon>Embryophyta</taxon>
        <taxon>Tracheophyta</taxon>
        <taxon>Spermatophyta</taxon>
        <taxon>Magnoliopsida</taxon>
        <taxon>eudicotyledons</taxon>
        <taxon>Gunneridae</taxon>
        <taxon>Pentapetalae</taxon>
        <taxon>rosids</taxon>
        <taxon>fabids</taxon>
        <taxon>Malpighiales</taxon>
        <taxon>Rhizophoraceae</taxon>
        <taxon>Rhizophora</taxon>
    </lineage>
</organism>
<reference evidence="1" key="1">
    <citation type="submission" date="2018-02" db="EMBL/GenBank/DDBJ databases">
        <title>Rhizophora mucronata_Transcriptome.</title>
        <authorList>
            <person name="Meera S.P."/>
            <person name="Sreeshan A."/>
            <person name="Augustine A."/>
        </authorList>
    </citation>
    <scope>NUCLEOTIDE SEQUENCE</scope>
    <source>
        <tissue evidence="1">Leaf</tissue>
    </source>
</reference>
<proteinExistence type="predicted"/>
<sequence length="30" mass="3381">MGLQCKLIMGTPMDIQTERRRTTSIKEGEG</sequence>
<accession>A0A2P2JW01</accession>
<dbReference type="EMBL" id="GGEC01017163">
    <property type="protein sequence ID" value="MBW97646.1"/>
    <property type="molecule type" value="Transcribed_RNA"/>
</dbReference>